<feature type="transmembrane region" description="Helical" evidence="2">
    <location>
        <begin position="13"/>
        <end position="37"/>
    </location>
</feature>
<dbReference type="AlphaFoldDB" id="A0A3P1SHM7"/>
<reference evidence="3 4" key="1">
    <citation type="submission" date="2018-11" db="EMBL/GenBank/DDBJ databases">
        <title>Genomes From Bacteria Associated with the Canine Oral Cavity: a Test Case for Automated Genome-Based Taxonomic Assignment.</title>
        <authorList>
            <person name="Coil D.A."/>
            <person name="Jospin G."/>
            <person name="Darling A.E."/>
            <person name="Wallis C."/>
            <person name="Davis I.J."/>
            <person name="Harris S."/>
            <person name="Eisen J.A."/>
            <person name="Holcombe L.J."/>
            <person name="O'Flynn C."/>
        </authorList>
    </citation>
    <scope>NUCLEOTIDE SEQUENCE [LARGE SCALE GENOMIC DNA]</scope>
    <source>
        <strain evidence="3 4">OH770</strain>
    </source>
</reference>
<keyword evidence="4" id="KW-1185">Reference proteome</keyword>
<evidence type="ECO:0000313" key="3">
    <source>
        <dbReference type="EMBL" id="RRC95822.1"/>
    </source>
</evidence>
<dbReference type="EMBL" id="RQZF01000002">
    <property type="protein sequence ID" value="RRC95822.1"/>
    <property type="molecule type" value="Genomic_DNA"/>
</dbReference>
<dbReference type="PANTHER" id="PTHR34703:SF1">
    <property type="entry name" value="ANTIPORTER SUBUNIT MNHG2-RELATED"/>
    <property type="match status" value="1"/>
</dbReference>
<comment type="similarity">
    <text evidence="1">Belongs to the CPA3 antiporters (TC 2.A.63) subunit G family.</text>
</comment>
<evidence type="ECO:0000256" key="2">
    <source>
        <dbReference type="SAM" id="Phobius"/>
    </source>
</evidence>
<name>A0A3P1SHM7_9ACTO</name>
<sequence length="105" mass="11071">MTGIIAGSPWNEWVGAGMLMIGALLTVIAAVGVVRLPDVFSRMHAASKPQLLGVIVLCAGVAVSMWQWRWLVLGMAVIVLQVVTASTGSHVLARSAAEVEHPEVN</sequence>
<organism evidence="3 4">
    <name type="scientific">Schaalia canis</name>
    <dbReference type="NCBI Taxonomy" id="100469"/>
    <lineage>
        <taxon>Bacteria</taxon>
        <taxon>Bacillati</taxon>
        <taxon>Actinomycetota</taxon>
        <taxon>Actinomycetes</taxon>
        <taxon>Actinomycetales</taxon>
        <taxon>Actinomycetaceae</taxon>
        <taxon>Schaalia</taxon>
    </lineage>
</organism>
<dbReference type="OrthoDB" id="3214257at2"/>
<evidence type="ECO:0000313" key="4">
    <source>
        <dbReference type="Proteomes" id="UP000280444"/>
    </source>
</evidence>
<keyword evidence="2" id="KW-0812">Transmembrane</keyword>
<proteinExistence type="inferred from homology"/>
<dbReference type="Pfam" id="PF03334">
    <property type="entry name" value="PhaG_MnhG_YufB"/>
    <property type="match status" value="1"/>
</dbReference>
<dbReference type="GO" id="GO:0015385">
    <property type="term" value="F:sodium:proton antiporter activity"/>
    <property type="evidence" value="ECO:0007669"/>
    <property type="project" value="TreeGrafter"/>
</dbReference>
<keyword evidence="2" id="KW-1133">Transmembrane helix</keyword>
<accession>A0A3P1SHM7</accession>
<evidence type="ECO:0000256" key="1">
    <source>
        <dbReference type="ARBA" id="ARBA00008404"/>
    </source>
</evidence>
<dbReference type="RefSeq" id="WP_124868441.1">
    <property type="nucleotide sequence ID" value="NZ_RQZF01000002.1"/>
</dbReference>
<comment type="caution">
    <text evidence="3">The sequence shown here is derived from an EMBL/GenBank/DDBJ whole genome shotgun (WGS) entry which is preliminary data.</text>
</comment>
<dbReference type="InterPro" id="IPR005133">
    <property type="entry name" value="PhaG_MnhG_YufB"/>
</dbReference>
<keyword evidence="2" id="KW-0472">Membrane</keyword>
<dbReference type="Proteomes" id="UP000280444">
    <property type="component" value="Unassembled WGS sequence"/>
</dbReference>
<protein>
    <submittedName>
        <fullName evidence="3">Monovalent cation/H(+) antiporter subunit G</fullName>
    </submittedName>
</protein>
<gene>
    <name evidence="3" type="ORF">EII11_02850</name>
</gene>
<feature type="transmembrane region" description="Helical" evidence="2">
    <location>
        <begin position="49"/>
        <end position="66"/>
    </location>
</feature>
<dbReference type="NCBIfam" id="TIGR01300">
    <property type="entry name" value="CPA3_mnhG_phaG"/>
    <property type="match status" value="1"/>
</dbReference>
<dbReference type="PANTHER" id="PTHR34703">
    <property type="entry name" value="ANTIPORTER SUBUNIT MNHG2-RELATED"/>
    <property type="match status" value="1"/>
</dbReference>